<dbReference type="Pfam" id="PF00460">
    <property type="entry name" value="Flg_bb_rod"/>
    <property type="match status" value="1"/>
</dbReference>
<proteinExistence type="inferred from homology"/>
<evidence type="ECO:0000256" key="5">
    <source>
        <dbReference type="ARBA" id="ARBA00024934"/>
    </source>
</evidence>
<dbReference type="InterPro" id="IPR006300">
    <property type="entry name" value="FlgB"/>
</dbReference>
<name>A0A7V2SZ51_9BACT</name>
<evidence type="ECO:0000256" key="1">
    <source>
        <dbReference type="ARBA" id="ARBA00004117"/>
    </source>
</evidence>
<organism evidence="8">
    <name type="scientific">Dissulfuribacter thermophilus</name>
    <dbReference type="NCBI Taxonomy" id="1156395"/>
    <lineage>
        <taxon>Bacteria</taxon>
        <taxon>Pseudomonadati</taxon>
        <taxon>Thermodesulfobacteriota</taxon>
        <taxon>Dissulfuribacteria</taxon>
        <taxon>Dissulfuribacterales</taxon>
        <taxon>Dissulfuribacteraceae</taxon>
        <taxon>Dissulfuribacter</taxon>
    </lineage>
</organism>
<gene>
    <name evidence="8" type="primary">flgB</name>
    <name evidence="8" type="ORF">ENJ63_03405</name>
</gene>
<dbReference type="PIRSF" id="PIRSF002889">
    <property type="entry name" value="Rod_FlgB"/>
    <property type="match status" value="1"/>
</dbReference>
<evidence type="ECO:0000256" key="6">
    <source>
        <dbReference type="PIRNR" id="PIRNR002889"/>
    </source>
</evidence>
<dbReference type="PANTHER" id="PTHR30435:SF12">
    <property type="entry name" value="FLAGELLAR BASAL BODY ROD PROTEIN FLGB"/>
    <property type="match status" value="1"/>
</dbReference>
<dbReference type="GO" id="GO:0030694">
    <property type="term" value="C:bacterial-type flagellum basal body, rod"/>
    <property type="evidence" value="ECO:0007669"/>
    <property type="project" value="InterPro"/>
</dbReference>
<dbReference type="EMBL" id="DRND01000269">
    <property type="protein sequence ID" value="HFC46907.1"/>
    <property type="molecule type" value="Genomic_DNA"/>
</dbReference>
<evidence type="ECO:0000259" key="7">
    <source>
        <dbReference type="Pfam" id="PF00460"/>
    </source>
</evidence>
<keyword evidence="4 6" id="KW-0975">Bacterial flagellum</keyword>
<feature type="domain" description="Flagellar basal body rod protein N-terminal" evidence="7">
    <location>
        <begin position="20"/>
        <end position="39"/>
    </location>
</feature>
<dbReference type="GO" id="GO:0071978">
    <property type="term" value="P:bacterial-type flagellum-dependent swarming motility"/>
    <property type="evidence" value="ECO:0007669"/>
    <property type="project" value="TreeGrafter"/>
</dbReference>
<comment type="caution">
    <text evidence="8">The sequence shown here is derived from an EMBL/GenBank/DDBJ whole genome shotgun (WGS) entry which is preliminary data.</text>
</comment>
<keyword evidence="8" id="KW-0966">Cell projection</keyword>
<keyword evidence="8" id="KW-0969">Cilium</keyword>
<evidence type="ECO:0000256" key="4">
    <source>
        <dbReference type="ARBA" id="ARBA00023143"/>
    </source>
</evidence>
<comment type="subunit">
    <text evidence="6">The basal body constitutes a major portion of the flagellar organelle and consists of a number of rings mounted on a central rod.</text>
</comment>
<accession>A0A7V2SZ51</accession>
<comment type="subcellular location">
    <subcellularLocation>
        <location evidence="1 6">Bacterial flagellum basal body</location>
    </subcellularLocation>
</comment>
<sequence>MKGLFGKGFDLLDKVLAIRSKKNAVISANIANVDTPGYRAKELSFEKALNFYLKRSKTGLPLRTTDPRHISNQPWEKIAQPGDLIEESKELGTPNNVDLDVEMARLAENNLQYQATLQVLIRRLEALKNAVTEGGRP</sequence>
<evidence type="ECO:0000313" key="8">
    <source>
        <dbReference type="EMBL" id="HFC46907.1"/>
    </source>
</evidence>
<dbReference type="Proteomes" id="UP000885797">
    <property type="component" value="Unassembled WGS sequence"/>
</dbReference>
<dbReference type="NCBIfam" id="TIGR01396">
    <property type="entry name" value="FlgB"/>
    <property type="match status" value="1"/>
</dbReference>
<dbReference type="PANTHER" id="PTHR30435">
    <property type="entry name" value="FLAGELLAR PROTEIN"/>
    <property type="match status" value="1"/>
</dbReference>
<comment type="similarity">
    <text evidence="2 6">Belongs to the flagella basal body rod proteins family.</text>
</comment>
<protein>
    <recommendedName>
        <fullName evidence="3 6">Flagellar basal body rod protein FlgB</fullName>
    </recommendedName>
</protein>
<comment type="function">
    <text evidence="5 6">Structural component of flagellum, the bacterial motility apparatus. Part of the rod structure of flagellar basal body.</text>
</comment>
<keyword evidence="8" id="KW-0282">Flagellum</keyword>
<dbReference type="InterPro" id="IPR001444">
    <property type="entry name" value="Flag_bb_rod_N"/>
</dbReference>
<evidence type="ECO:0000256" key="2">
    <source>
        <dbReference type="ARBA" id="ARBA00009677"/>
    </source>
</evidence>
<reference evidence="8" key="1">
    <citation type="journal article" date="2020" name="mSystems">
        <title>Genome- and Community-Level Interaction Insights into Carbon Utilization and Element Cycling Functions of Hydrothermarchaeota in Hydrothermal Sediment.</title>
        <authorList>
            <person name="Zhou Z."/>
            <person name="Liu Y."/>
            <person name="Xu W."/>
            <person name="Pan J."/>
            <person name="Luo Z.H."/>
            <person name="Li M."/>
        </authorList>
    </citation>
    <scope>NUCLEOTIDE SEQUENCE [LARGE SCALE GENOMIC DNA]</scope>
    <source>
        <strain evidence="8">HyVt-503</strain>
    </source>
</reference>
<dbReference type="AlphaFoldDB" id="A0A7V2SZ51"/>
<evidence type="ECO:0000256" key="3">
    <source>
        <dbReference type="ARBA" id="ARBA00014376"/>
    </source>
</evidence>